<dbReference type="InParanoid" id="A0A0D0B2A8"/>
<evidence type="ECO:0000313" key="2">
    <source>
        <dbReference type="EMBL" id="KIK38073.1"/>
    </source>
</evidence>
<feature type="chain" id="PRO_5002207807" evidence="1">
    <location>
        <begin position="24"/>
        <end position="201"/>
    </location>
</feature>
<dbReference type="Proteomes" id="UP000054485">
    <property type="component" value="Unassembled WGS sequence"/>
</dbReference>
<dbReference type="OrthoDB" id="3252362at2759"/>
<accession>A0A0D0B2A8</accession>
<evidence type="ECO:0000313" key="3">
    <source>
        <dbReference type="Proteomes" id="UP000054485"/>
    </source>
</evidence>
<evidence type="ECO:0000256" key="1">
    <source>
        <dbReference type="SAM" id="SignalP"/>
    </source>
</evidence>
<dbReference type="STRING" id="930992.A0A0D0B2A8"/>
<sequence>MLHQLYQGLIKHLLGWLSAACGGAEIDARCCRLPPNHHIHLFSKGIICLSCISKTKHTQICHFHLGICLPNNLNLLNDTLDLFHKNKDIFIDLSIHSNFNLSKLYAARHYSAMIMMFGTMDNYNTEYTERLHIDFMKDTYHTTNHKDKFVQIMQWLKCEKIMRHDKYVNWRYACASEEVSGLTCTNEMSQPDKHLMSSTSI</sequence>
<feature type="signal peptide" evidence="1">
    <location>
        <begin position="1"/>
        <end position="23"/>
    </location>
</feature>
<keyword evidence="3" id="KW-1185">Reference proteome</keyword>
<organism evidence="2 3">
    <name type="scientific">Suillus luteus UH-Slu-Lm8-n1</name>
    <dbReference type="NCBI Taxonomy" id="930992"/>
    <lineage>
        <taxon>Eukaryota</taxon>
        <taxon>Fungi</taxon>
        <taxon>Dikarya</taxon>
        <taxon>Basidiomycota</taxon>
        <taxon>Agaricomycotina</taxon>
        <taxon>Agaricomycetes</taxon>
        <taxon>Agaricomycetidae</taxon>
        <taxon>Boletales</taxon>
        <taxon>Suillineae</taxon>
        <taxon>Suillaceae</taxon>
        <taxon>Suillus</taxon>
    </lineage>
</organism>
<proteinExistence type="predicted"/>
<protein>
    <submittedName>
        <fullName evidence="2">Uncharacterized protein</fullName>
    </submittedName>
</protein>
<dbReference type="HOGENOM" id="CLU_006344_12_2_1"/>
<dbReference type="AlphaFoldDB" id="A0A0D0B2A8"/>
<reference evidence="3" key="2">
    <citation type="submission" date="2015-01" db="EMBL/GenBank/DDBJ databases">
        <title>Evolutionary Origins and Diversification of the Mycorrhizal Mutualists.</title>
        <authorList>
            <consortium name="DOE Joint Genome Institute"/>
            <consortium name="Mycorrhizal Genomics Consortium"/>
            <person name="Kohler A."/>
            <person name="Kuo A."/>
            <person name="Nagy L.G."/>
            <person name="Floudas D."/>
            <person name="Copeland A."/>
            <person name="Barry K.W."/>
            <person name="Cichocki N."/>
            <person name="Veneault-Fourrey C."/>
            <person name="LaButti K."/>
            <person name="Lindquist E.A."/>
            <person name="Lipzen A."/>
            <person name="Lundell T."/>
            <person name="Morin E."/>
            <person name="Murat C."/>
            <person name="Riley R."/>
            <person name="Ohm R."/>
            <person name="Sun H."/>
            <person name="Tunlid A."/>
            <person name="Henrissat B."/>
            <person name="Grigoriev I.V."/>
            <person name="Hibbett D.S."/>
            <person name="Martin F."/>
        </authorList>
    </citation>
    <scope>NUCLEOTIDE SEQUENCE [LARGE SCALE GENOMIC DNA]</scope>
    <source>
        <strain evidence="3">UH-Slu-Lm8-n1</strain>
    </source>
</reference>
<keyword evidence="1" id="KW-0732">Signal</keyword>
<dbReference type="EMBL" id="KN835412">
    <property type="protein sequence ID" value="KIK38073.1"/>
    <property type="molecule type" value="Genomic_DNA"/>
</dbReference>
<reference evidence="2 3" key="1">
    <citation type="submission" date="2014-04" db="EMBL/GenBank/DDBJ databases">
        <authorList>
            <consortium name="DOE Joint Genome Institute"/>
            <person name="Kuo A."/>
            <person name="Ruytinx J."/>
            <person name="Rineau F."/>
            <person name="Colpaert J."/>
            <person name="Kohler A."/>
            <person name="Nagy L.G."/>
            <person name="Floudas D."/>
            <person name="Copeland A."/>
            <person name="Barry K.W."/>
            <person name="Cichocki N."/>
            <person name="Veneault-Fourrey C."/>
            <person name="LaButti K."/>
            <person name="Lindquist E.A."/>
            <person name="Lipzen A."/>
            <person name="Lundell T."/>
            <person name="Morin E."/>
            <person name="Murat C."/>
            <person name="Sun H."/>
            <person name="Tunlid A."/>
            <person name="Henrissat B."/>
            <person name="Grigoriev I.V."/>
            <person name="Hibbett D.S."/>
            <person name="Martin F."/>
            <person name="Nordberg H.P."/>
            <person name="Cantor M.N."/>
            <person name="Hua S.X."/>
        </authorList>
    </citation>
    <scope>NUCLEOTIDE SEQUENCE [LARGE SCALE GENOMIC DNA]</scope>
    <source>
        <strain evidence="2 3">UH-Slu-Lm8-n1</strain>
    </source>
</reference>
<gene>
    <name evidence="2" type="ORF">CY34DRAFT_25787</name>
</gene>
<name>A0A0D0B2A8_9AGAM</name>